<feature type="signal peptide" evidence="4">
    <location>
        <begin position="1"/>
        <end position="18"/>
    </location>
</feature>
<evidence type="ECO:0000256" key="1">
    <source>
        <dbReference type="ARBA" id="ARBA00004370"/>
    </source>
</evidence>
<comment type="subcellular location">
    <subcellularLocation>
        <location evidence="1">Membrane</location>
    </subcellularLocation>
</comment>
<evidence type="ECO:0000256" key="2">
    <source>
        <dbReference type="ARBA" id="ARBA00023136"/>
    </source>
</evidence>
<keyword evidence="4" id="KW-0732">Signal</keyword>
<accession>A0A290XFA8</accession>
<proteinExistence type="predicted"/>
<evidence type="ECO:0000313" key="6">
    <source>
        <dbReference type="EMBL" id="ATD67825.1"/>
    </source>
</evidence>
<gene>
    <name evidence="6" type="ORF">CNR27_10625</name>
</gene>
<sequence>MLAAIGALALAGTTLAHAQNYGPEDEGRRFNDGSRVVCEDVEVRRSTSDPNRVGGTAAGAVIGGLVGNQIGSGNGRKLATVGGAVAGGAIGRNVQGNRQEASGDRVIETRCQRVQR</sequence>
<dbReference type="PANTHER" id="PTHR35603:SF2">
    <property type="entry name" value="OUTER MEMBRANE LIPOPROTEIN"/>
    <property type="match status" value="1"/>
</dbReference>
<feature type="compositionally biased region" description="Basic and acidic residues" evidence="3">
    <location>
        <begin position="101"/>
        <end position="116"/>
    </location>
</feature>
<name>A0A290XFA8_9GAMM</name>
<dbReference type="KEGG" id="lum:CNR27_10625"/>
<dbReference type="GO" id="GO:0019867">
    <property type="term" value="C:outer membrane"/>
    <property type="evidence" value="ECO:0007669"/>
    <property type="project" value="InterPro"/>
</dbReference>
<dbReference type="Pfam" id="PF05433">
    <property type="entry name" value="Rick_17kDa_Anti"/>
    <property type="match status" value="1"/>
</dbReference>
<dbReference type="Proteomes" id="UP000218968">
    <property type="component" value="Chromosome"/>
</dbReference>
<dbReference type="OrthoDB" id="5986703at2"/>
<dbReference type="InterPro" id="IPR051407">
    <property type="entry name" value="Bact_OM_lipoprot/Surf_antigen"/>
</dbReference>
<keyword evidence="2" id="KW-0472">Membrane</keyword>
<evidence type="ECO:0000313" key="7">
    <source>
        <dbReference type="Proteomes" id="UP000218968"/>
    </source>
</evidence>
<evidence type="ECO:0000256" key="4">
    <source>
        <dbReference type="SAM" id="SignalP"/>
    </source>
</evidence>
<feature type="domain" description="Glycine zipper 2TM" evidence="5">
    <location>
        <begin position="54"/>
        <end position="95"/>
    </location>
</feature>
<feature type="region of interest" description="Disordered" evidence="3">
    <location>
        <begin position="96"/>
        <end position="116"/>
    </location>
</feature>
<evidence type="ECO:0000256" key="3">
    <source>
        <dbReference type="SAM" id="MobiDB-lite"/>
    </source>
</evidence>
<feature type="chain" id="PRO_5012448610" description="Glycine zipper 2TM domain-containing protein" evidence="4">
    <location>
        <begin position="19"/>
        <end position="116"/>
    </location>
</feature>
<dbReference type="InterPro" id="IPR008816">
    <property type="entry name" value="Gly_zipper_2TM_dom"/>
</dbReference>
<reference evidence="7" key="1">
    <citation type="submission" date="2017-09" db="EMBL/GenBank/DDBJ databases">
        <title>Luteimonas liuhanmingii sp.nov., isolated from the intestinal contents of Tibetan Plateau Pika in Yushu, Qinghai Province, China.</title>
        <authorList>
            <person name="Gui Z."/>
        </authorList>
    </citation>
    <scope>NUCLEOTIDE SEQUENCE [LARGE SCALE GENOMIC DNA]</scope>
    <source>
        <strain evidence="7">100111</strain>
    </source>
</reference>
<evidence type="ECO:0000259" key="5">
    <source>
        <dbReference type="Pfam" id="PF05433"/>
    </source>
</evidence>
<dbReference type="PANTHER" id="PTHR35603">
    <property type="match status" value="1"/>
</dbReference>
<keyword evidence="7" id="KW-1185">Reference proteome</keyword>
<dbReference type="AlphaFoldDB" id="A0A290XFA8"/>
<dbReference type="EMBL" id="CP023406">
    <property type="protein sequence ID" value="ATD67825.1"/>
    <property type="molecule type" value="Genomic_DNA"/>
</dbReference>
<protein>
    <recommendedName>
        <fullName evidence="5">Glycine zipper 2TM domain-containing protein</fullName>
    </recommendedName>
</protein>
<organism evidence="6 7">
    <name type="scientific">Luteimonas chenhongjianii</name>
    <dbReference type="NCBI Taxonomy" id="2006110"/>
    <lineage>
        <taxon>Bacteria</taxon>
        <taxon>Pseudomonadati</taxon>
        <taxon>Pseudomonadota</taxon>
        <taxon>Gammaproteobacteria</taxon>
        <taxon>Lysobacterales</taxon>
        <taxon>Lysobacteraceae</taxon>
        <taxon>Luteimonas</taxon>
    </lineage>
</organism>